<evidence type="ECO:0000256" key="5">
    <source>
        <dbReference type="ARBA" id="ARBA00022989"/>
    </source>
</evidence>
<feature type="domain" description="EamA" evidence="8">
    <location>
        <begin position="134"/>
        <end position="273"/>
    </location>
</feature>
<feature type="transmembrane region" description="Helical" evidence="7">
    <location>
        <begin position="201"/>
        <end position="220"/>
    </location>
</feature>
<dbReference type="KEGG" id="fsm:CCS41_00610"/>
<keyword evidence="4 7" id="KW-0812">Transmembrane</keyword>
<feature type="transmembrane region" description="Helical" evidence="7">
    <location>
        <begin position="131"/>
        <end position="152"/>
    </location>
</feature>
<feature type="transmembrane region" description="Helical" evidence="7">
    <location>
        <begin position="232"/>
        <end position="250"/>
    </location>
</feature>
<keyword evidence="5 7" id="KW-1133">Transmembrane helix</keyword>
<keyword evidence="3" id="KW-1003">Cell membrane</keyword>
<dbReference type="STRING" id="1878942.GCA_900128755_00953"/>
<dbReference type="Pfam" id="PF00892">
    <property type="entry name" value="EamA"/>
    <property type="match status" value="2"/>
</dbReference>
<evidence type="ECO:0000256" key="3">
    <source>
        <dbReference type="ARBA" id="ARBA00022475"/>
    </source>
</evidence>
<dbReference type="PANTHER" id="PTHR22911">
    <property type="entry name" value="ACYL-MALONYL CONDENSING ENZYME-RELATED"/>
    <property type="match status" value="1"/>
</dbReference>
<organism evidence="9 10">
    <name type="scientific">Candidatus Fukatsuia symbiotica</name>
    <dbReference type="NCBI Taxonomy" id="1878942"/>
    <lineage>
        <taxon>Bacteria</taxon>
        <taxon>Pseudomonadati</taxon>
        <taxon>Pseudomonadota</taxon>
        <taxon>Gammaproteobacteria</taxon>
        <taxon>Enterobacterales</taxon>
        <taxon>Yersiniaceae</taxon>
        <taxon>Candidatus Fukatsuia</taxon>
    </lineage>
</organism>
<dbReference type="SUPFAM" id="SSF103481">
    <property type="entry name" value="Multidrug resistance efflux transporter EmrE"/>
    <property type="match status" value="2"/>
</dbReference>
<keyword evidence="10" id="KW-1185">Reference proteome</keyword>
<feature type="transmembrane region" description="Helical" evidence="7">
    <location>
        <begin position="164"/>
        <end position="186"/>
    </location>
</feature>
<comment type="similarity">
    <text evidence="2">Belongs to the EamA transporter family.</text>
</comment>
<feature type="transmembrane region" description="Helical" evidence="7">
    <location>
        <begin position="12"/>
        <end position="32"/>
    </location>
</feature>
<dbReference type="InterPro" id="IPR000620">
    <property type="entry name" value="EamA_dom"/>
</dbReference>
<sequence length="287" mass="31816">MMLMDKNLKTILVAPIILAFANDFISSGYMLFHLIRKKYSIKKVLLGRNTLIIVAAALLGGPIGMSCYLIAIQYIGVGYAAAISASYPALGALMAFVFIKDKLSKMGVCGILLSVIATMLLGYSASTNSSFCWIGFTFALVCALSWGLEVIISSYGMKKSIPPYFAYFIRQVSASLGYLTLFVMIIPLDNIKECYAMTSKIMPHIFMISLITTVSYLYYYRAINIIGPVRAMGLNITYAVWAILLGWFLLSNQINFQLIILCCFIILGSFLTIISPEKSSKLLRYNK</sequence>
<accession>A0A2U8I2K2</accession>
<gene>
    <name evidence="9" type="ORF">CCS41_00610</name>
</gene>
<dbReference type="Gene3D" id="1.10.3730.20">
    <property type="match status" value="1"/>
</dbReference>
<proteinExistence type="inferred from homology"/>
<reference evidence="9 10" key="1">
    <citation type="submission" date="2017-05" db="EMBL/GenBank/DDBJ databases">
        <title>Genome sequence of Candidatus Fukatsuia symbiotica and Candidatus Hamiltonella defensa from Acyrthosiphon pisum strain 5D.</title>
        <authorList>
            <person name="Patel V.A."/>
            <person name="Chevignon G."/>
            <person name="Russell J.A."/>
            <person name="Oliver K.M."/>
        </authorList>
    </citation>
    <scope>NUCLEOTIDE SEQUENCE [LARGE SCALE GENOMIC DNA]</scope>
    <source>
        <strain evidence="9 10">5D</strain>
    </source>
</reference>
<dbReference type="OrthoDB" id="5604143at2"/>
<feature type="transmembrane region" description="Helical" evidence="7">
    <location>
        <begin position="106"/>
        <end position="125"/>
    </location>
</feature>
<protein>
    <recommendedName>
        <fullName evidence="8">EamA domain-containing protein</fullName>
    </recommendedName>
</protein>
<evidence type="ECO:0000259" key="8">
    <source>
        <dbReference type="Pfam" id="PF00892"/>
    </source>
</evidence>
<evidence type="ECO:0000256" key="6">
    <source>
        <dbReference type="ARBA" id="ARBA00023136"/>
    </source>
</evidence>
<dbReference type="InterPro" id="IPR037185">
    <property type="entry name" value="EmrE-like"/>
</dbReference>
<evidence type="ECO:0000313" key="10">
    <source>
        <dbReference type="Proteomes" id="UP000261875"/>
    </source>
</evidence>
<evidence type="ECO:0000256" key="1">
    <source>
        <dbReference type="ARBA" id="ARBA00004651"/>
    </source>
</evidence>
<keyword evidence="6 7" id="KW-0472">Membrane</keyword>
<dbReference type="GO" id="GO:0016020">
    <property type="term" value="C:membrane"/>
    <property type="evidence" value="ECO:0007669"/>
    <property type="project" value="InterPro"/>
</dbReference>
<evidence type="ECO:0000256" key="2">
    <source>
        <dbReference type="ARBA" id="ARBA00007362"/>
    </source>
</evidence>
<feature type="transmembrane region" description="Helical" evidence="7">
    <location>
        <begin position="256"/>
        <end position="274"/>
    </location>
</feature>
<feature type="transmembrane region" description="Helical" evidence="7">
    <location>
        <begin position="77"/>
        <end position="99"/>
    </location>
</feature>
<feature type="transmembrane region" description="Helical" evidence="7">
    <location>
        <begin position="52"/>
        <end position="71"/>
    </location>
</feature>
<dbReference type="AlphaFoldDB" id="A0A2U8I2K2"/>
<dbReference type="PANTHER" id="PTHR22911:SF137">
    <property type="entry name" value="SOLUTE CARRIER FAMILY 35 MEMBER G2-RELATED"/>
    <property type="match status" value="1"/>
</dbReference>
<evidence type="ECO:0000313" key="9">
    <source>
        <dbReference type="EMBL" id="AWK13333.1"/>
    </source>
</evidence>
<feature type="domain" description="EamA" evidence="8">
    <location>
        <begin position="14"/>
        <end position="121"/>
    </location>
</feature>
<dbReference type="EMBL" id="CP021659">
    <property type="protein sequence ID" value="AWK13333.1"/>
    <property type="molecule type" value="Genomic_DNA"/>
</dbReference>
<evidence type="ECO:0000256" key="7">
    <source>
        <dbReference type="SAM" id="Phobius"/>
    </source>
</evidence>
<comment type="subcellular location">
    <subcellularLocation>
        <location evidence="1">Cell membrane</location>
        <topology evidence="1">Multi-pass membrane protein</topology>
    </subcellularLocation>
</comment>
<name>A0A2U8I2K2_9GAMM</name>
<dbReference type="Proteomes" id="UP000261875">
    <property type="component" value="Chromosome"/>
</dbReference>
<evidence type="ECO:0000256" key="4">
    <source>
        <dbReference type="ARBA" id="ARBA00022692"/>
    </source>
</evidence>